<reference evidence="1 2" key="1">
    <citation type="submission" date="2017-06" db="EMBL/GenBank/DDBJ databases">
        <title>Sequencing and comparative analysis of myxobacterial genomes.</title>
        <authorList>
            <person name="Rupp O."/>
            <person name="Goesmann A."/>
            <person name="Sogaard-Andersen L."/>
        </authorList>
    </citation>
    <scope>NUCLEOTIDE SEQUENCE [LARGE SCALE GENOMIC DNA]</scope>
    <source>
        <strain evidence="1 2">DSM 52655</strain>
    </source>
</reference>
<dbReference type="Proteomes" id="UP000217257">
    <property type="component" value="Chromosome"/>
</dbReference>
<evidence type="ECO:0000313" key="1">
    <source>
        <dbReference type="EMBL" id="ATB43629.1"/>
    </source>
</evidence>
<proteinExistence type="predicted"/>
<dbReference type="KEGG" id="cfus:CYFUS_009109"/>
<evidence type="ECO:0000313" key="2">
    <source>
        <dbReference type="Proteomes" id="UP000217257"/>
    </source>
</evidence>
<organism evidence="1 2">
    <name type="scientific">Cystobacter fuscus</name>
    <dbReference type="NCBI Taxonomy" id="43"/>
    <lineage>
        <taxon>Bacteria</taxon>
        <taxon>Pseudomonadati</taxon>
        <taxon>Myxococcota</taxon>
        <taxon>Myxococcia</taxon>
        <taxon>Myxococcales</taxon>
        <taxon>Cystobacterineae</taxon>
        <taxon>Archangiaceae</taxon>
        <taxon>Cystobacter</taxon>
    </lineage>
</organism>
<protein>
    <submittedName>
        <fullName evidence="1">Uncharacterized protein</fullName>
    </submittedName>
</protein>
<dbReference type="AlphaFoldDB" id="A0A250JIA2"/>
<accession>A0A250JIA2</accession>
<dbReference type="EMBL" id="CP022098">
    <property type="protein sequence ID" value="ATB43629.1"/>
    <property type="molecule type" value="Genomic_DNA"/>
</dbReference>
<gene>
    <name evidence="1" type="ORF">CYFUS_009109</name>
</gene>
<sequence>MDGGGRRGILDVAEVFRLAARASTQAELDALEVPFTEEPDAVAYGERLRLLEKNPRAATDLRGLSFQPSFVRDGLVLASQYAPPVRMFVLGVLATGLTDFLDHFALIAHREGTAPPSAELEAARVLQKRFFAYCLAQWTELGMEFDEVFLSMKEDALDLFSAAQVRECLDGGPEAILGSELFTEEERALWKDVFDGAPGAWTRMRRHLVDTYQLPFRALPTSAVRR</sequence>
<dbReference type="RefSeq" id="WP_095991016.1">
    <property type="nucleotide sequence ID" value="NZ_CP022098.1"/>
</dbReference>
<name>A0A250JIA2_9BACT</name>